<gene>
    <name evidence="1" type="ORF">GRFL_3371</name>
</gene>
<evidence type="ECO:0000313" key="2">
    <source>
        <dbReference type="Proteomes" id="UP000186230"/>
    </source>
</evidence>
<protein>
    <submittedName>
        <fullName evidence="1">Uncharacterized protein</fullName>
    </submittedName>
</protein>
<organism evidence="1 2">
    <name type="scientific">Christiangramia flava JLT2011</name>
    <dbReference type="NCBI Taxonomy" id="1229726"/>
    <lineage>
        <taxon>Bacteria</taxon>
        <taxon>Pseudomonadati</taxon>
        <taxon>Bacteroidota</taxon>
        <taxon>Flavobacteriia</taxon>
        <taxon>Flavobacteriales</taxon>
        <taxon>Flavobacteriaceae</taxon>
        <taxon>Christiangramia</taxon>
    </lineage>
</organism>
<dbReference type="Proteomes" id="UP000186230">
    <property type="component" value="Chromosome"/>
</dbReference>
<accession>A0A1L7IAG1</accession>
<evidence type="ECO:0000313" key="1">
    <source>
        <dbReference type="EMBL" id="APU70095.1"/>
    </source>
</evidence>
<dbReference type="KEGG" id="gfl:GRFL_3371"/>
<sequence length="84" mass="10021">MLQQQDFIVTTEEEFQQIESVKSHIEEMHHRGSFFHLSLKALELIRRFNNLYVEVFERHNESSSMVNQLLVTAKILEAEFVQEI</sequence>
<dbReference type="AlphaFoldDB" id="A0A1L7IAG1"/>
<dbReference type="OrthoDB" id="1448953at2"/>
<reference evidence="1 2" key="1">
    <citation type="submission" date="2016-07" db="EMBL/GenBank/DDBJ databases">
        <title>Multi-omics approach to identify versatile polysaccharide utilization systems of a marine flavobacterium Gramella flava.</title>
        <authorList>
            <person name="Tang K."/>
        </authorList>
    </citation>
    <scope>NUCLEOTIDE SEQUENCE [LARGE SCALE GENOMIC DNA]</scope>
    <source>
        <strain evidence="1 2">JLT2011</strain>
    </source>
</reference>
<dbReference type="EMBL" id="CP016359">
    <property type="protein sequence ID" value="APU70095.1"/>
    <property type="molecule type" value="Genomic_DNA"/>
</dbReference>
<keyword evidence="2" id="KW-1185">Reference proteome</keyword>
<proteinExistence type="predicted"/>
<dbReference type="RefSeq" id="WP_139839207.1">
    <property type="nucleotide sequence ID" value="NZ_AMRU01000004.1"/>
</dbReference>
<name>A0A1L7IAG1_9FLAO</name>